<protein>
    <submittedName>
        <fullName evidence="3">Uncharacterized protein</fullName>
    </submittedName>
</protein>
<evidence type="ECO:0000256" key="1">
    <source>
        <dbReference type="SAM" id="MobiDB-lite"/>
    </source>
</evidence>
<comment type="caution">
    <text evidence="3">The sequence shown here is derived from an EMBL/GenBank/DDBJ whole genome shotgun (WGS) entry which is preliminary data.</text>
</comment>
<evidence type="ECO:0000313" key="4">
    <source>
        <dbReference type="Proteomes" id="UP001163046"/>
    </source>
</evidence>
<feature type="signal peptide" evidence="2">
    <location>
        <begin position="1"/>
        <end position="24"/>
    </location>
</feature>
<feature type="chain" id="PRO_5040926046" evidence="2">
    <location>
        <begin position="25"/>
        <end position="105"/>
    </location>
</feature>
<feature type="compositionally biased region" description="Polar residues" evidence="1">
    <location>
        <begin position="96"/>
        <end position="105"/>
    </location>
</feature>
<dbReference type="EMBL" id="MU826414">
    <property type="protein sequence ID" value="KAJ7376101.1"/>
    <property type="molecule type" value="Genomic_DNA"/>
</dbReference>
<feature type="region of interest" description="Disordered" evidence="1">
    <location>
        <begin position="39"/>
        <end position="105"/>
    </location>
</feature>
<evidence type="ECO:0000313" key="3">
    <source>
        <dbReference type="EMBL" id="KAJ7376101.1"/>
    </source>
</evidence>
<evidence type="ECO:0000256" key="2">
    <source>
        <dbReference type="SAM" id="SignalP"/>
    </source>
</evidence>
<feature type="compositionally biased region" description="Low complexity" evidence="1">
    <location>
        <begin position="65"/>
        <end position="77"/>
    </location>
</feature>
<accession>A0A9W9Z700</accession>
<dbReference type="AlphaFoldDB" id="A0A9W9Z700"/>
<reference evidence="3" key="1">
    <citation type="submission" date="2023-01" db="EMBL/GenBank/DDBJ databases">
        <title>Genome assembly of the deep-sea coral Lophelia pertusa.</title>
        <authorList>
            <person name="Herrera S."/>
            <person name="Cordes E."/>
        </authorList>
    </citation>
    <scope>NUCLEOTIDE SEQUENCE</scope>
    <source>
        <strain evidence="3">USNM1676648</strain>
        <tissue evidence="3">Polyp</tissue>
    </source>
</reference>
<keyword evidence="2" id="KW-0732">Signal</keyword>
<gene>
    <name evidence="3" type="ORF">OS493_036864</name>
</gene>
<dbReference type="Proteomes" id="UP001163046">
    <property type="component" value="Unassembled WGS sequence"/>
</dbReference>
<name>A0A9W9Z700_9CNID</name>
<organism evidence="3 4">
    <name type="scientific">Desmophyllum pertusum</name>
    <dbReference type="NCBI Taxonomy" id="174260"/>
    <lineage>
        <taxon>Eukaryota</taxon>
        <taxon>Metazoa</taxon>
        <taxon>Cnidaria</taxon>
        <taxon>Anthozoa</taxon>
        <taxon>Hexacorallia</taxon>
        <taxon>Scleractinia</taxon>
        <taxon>Caryophylliina</taxon>
        <taxon>Caryophylliidae</taxon>
        <taxon>Desmophyllum</taxon>
    </lineage>
</organism>
<feature type="compositionally biased region" description="Polar residues" evidence="1">
    <location>
        <begin position="45"/>
        <end position="56"/>
    </location>
</feature>
<sequence>MDRKMLVVFGIVTLLTLAVLLTHGQKTRRGKYRWVSRRMIRQRPTKSMTASSSHAQIQPVGSAAQNNQNDSGSGQQDFKSPEDAQEYWKNMYENGDVSQPSEPGF</sequence>
<keyword evidence="4" id="KW-1185">Reference proteome</keyword>
<proteinExistence type="predicted"/>